<proteinExistence type="predicted"/>
<dbReference type="EMBL" id="JAGINW010000001">
    <property type="protein sequence ID" value="MBP2322393.1"/>
    <property type="molecule type" value="Genomic_DNA"/>
</dbReference>
<evidence type="ECO:0000313" key="3">
    <source>
        <dbReference type="Proteomes" id="UP001519332"/>
    </source>
</evidence>
<evidence type="ECO:0000256" key="1">
    <source>
        <dbReference type="SAM" id="MobiDB-lite"/>
    </source>
</evidence>
<keyword evidence="3" id="KW-1185">Reference proteome</keyword>
<protein>
    <submittedName>
        <fullName evidence="2">Uncharacterized protein</fullName>
    </submittedName>
</protein>
<reference evidence="2 3" key="1">
    <citation type="submission" date="2021-03" db="EMBL/GenBank/DDBJ databases">
        <title>Sequencing the genomes of 1000 actinobacteria strains.</title>
        <authorList>
            <person name="Klenk H.-P."/>
        </authorList>
    </citation>
    <scope>NUCLEOTIDE SEQUENCE [LARGE SCALE GENOMIC DNA]</scope>
    <source>
        <strain evidence="2 3">DSM 46670</strain>
    </source>
</reference>
<organism evidence="2 3">
    <name type="scientific">Kibdelosporangium banguiense</name>
    <dbReference type="NCBI Taxonomy" id="1365924"/>
    <lineage>
        <taxon>Bacteria</taxon>
        <taxon>Bacillati</taxon>
        <taxon>Actinomycetota</taxon>
        <taxon>Actinomycetes</taxon>
        <taxon>Pseudonocardiales</taxon>
        <taxon>Pseudonocardiaceae</taxon>
        <taxon>Kibdelosporangium</taxon>
    </lineage>
</organism>
<accession>A0ABS4TD96</accession>
<name>A0ABS4TD96_9PSEU</name>
<feature type="compositionally biased region" description="Basic and acidic residues" evidence="1">
    <location>
        <begin position="1"/>
        <end position="16"/>
    </location>
</feature>
<gene>
    <name evidence="2" type="ORF">JOF56_002778</name>
</gene>
<evidence type="ECO:0000313" key="2">
    <source>
        <dbReference type="EMBL" id="MBP2322393.1"/>
    </source>
</evidence>
<sequence length="40" mass="4599">MTRLDEKMESLHRLVDHTSQPSRPESLDLGAMYESLVIGR</sequence>
<feature type="region of interest" description="Disordered" evidence="1">
    <location>
        <begin position="1"/>
        <end position="26"/>
    </location>
</feature>
<dbReference type="Proteomes" id="UP001519332">
    <property type="component" value="Unassembled WGS sequence"/>
</dbReference>
<comment type="caution">
    <text evidence="2">The sequence shown here is derived from an EMBL/GenBank/DDBJ whole genome shotgun (WGS) entry which is preliminary data.</text>
</comment>
<dbReference type="RefSeq" id="WP_281065436.1">
    <property type="nucleotide sequence ID" value="NZ_JAGINW010000001.1"/>
</dbReference>